<dbReference type="EMBL" id="JACCFJ010000001">
    <property type="protein sequence ID" value="NYI84118.1"/>
    <property type="molecule type" value="Genomic_DNA"/>
</dbReference>
<dbReference type="Gene3D" id="3.40.50.150">
    <property type="entry name" value="Vaccinia Virus protein VP39"/>
    <property type="match status" value="1"/>
</dbReference>
<keyword evidence="2" id="KW-1185">Reference proteome</keyword>
<protein>
    <recommendedName>
        <fullName evidence="3">S-adenosyl methyltransferase</fullName>
    </recommendedName>
</protein>
<evidence type="ECO:0008006" key="3">
    <source>
        <dbReference type="Google" id="ProtNLM"/>
    </source>
</evidence>
<dbReference type="PIRSF" id="PIRSF017393">
    <property type="entry name" value="MTase_SAV2177"/>
    <property type="match status" value="1"/>
</dbReference>
<dbReference type="Pfam" id="PF04672">
    <property type="entry name" value="Methyltransf_19"/>
    <property type="match status" value="1"/>
</dbReference>
<name>A0A853AJC4_9PSEU</name>
<organism evidence="1 2">
    <name type="scientific">Saccharopolyspora hordei</name>
    <dbReference type="NCBI Taxonomy" id="1838"/>
    <lineage>
        <taxon>Bacteria</taxon>
        <taxon>Bacillati</taxon>
        <taxon>Actinomycetota</taxon>
        <taxon>Actinomycetes</taxon>
        <taxon>Pseudonocardiales</taxon>
        <taxon>Pseudonocardiaceae</taxon>
        <taxon>Saccharopolyspora</taxon>
    </lineage>
</organism>
<dbReference type="AlphaFoldDB" id="A0A853AJC4"/>
<gene>
    <name evidence="1" type="ORF">HNR68_002748</name>
</gene>
<dbReference type="Proteomes" id="UP000587002">
    <property type="component" value="Unassembled WGS sequence"/>
</dbReference>
<reference evidence="1 2" key="1">
    <citation type="submission" date="2020-07" db="EMBL/GenBank/DDBJ databases">
        <title>Sequencing the genomes of 1000 actinobacteria strains.</title>
        <authorList>
            <person name="Klenk H.-P."/>
        </authorList>
    </citation>
    <scope>NUCLEOTIDE SEQUENCE [LARGE SCALE GENOMIC DNA]</scope>
    <source>
        <strain evidence="1 2">DSM 44065</strain>
    </source>
</reference>
<sequence>MSEHDEIDVERPNAARMYDYYLGGSTNFEVDRAAAEAGRGAMPDAETYARANRAFLGRAVRYLCSVGIDQFLDLGSGSPTKGNVHEIARQANPEARVAYVDIESVAVAHSRRILADVDGVTVTRADIRRPDTVLNAPGVAGLLDFSRPVAVLAVAIMPFVPDDAEAAAVMAAYRQACTSGSYVAVSHISQLAATAEQVAAAEEVMARTPTPVSWRTADRIVPLLEGCSLVPPGLVPVPLWRPDGPVEPEQVVRANAFGAVGVLP</sequence>
<proteinExistence type="predicted"/>
<evidence type="ECO:0000313" key="2">
    <source>
        <dbReference type="Proteomes" id="UP000587002"/>
    </source>
</evidence>
<dbReference type="InterPro" id="IPR006764">
    <property type="entry name" value="SAM_dep_MeTrfase_SAV2177_type"/>
</dbReference>
<comment type="caution">
    <text evidence="1">The sequence shown here is derived from an EMBL/GenBank/DDBJ whole genome shotgun (WGS) entry which is preliminary data.</text>
</comment>
<evidence type="ECO:0000313" key="1">
    <source>
        <dbReference type="EMBL" id="NYI84118.1"/>
    </source>
</evidence>
<dbReference type="SUPFAM" id="SSF53335">
    <property type="entry name" value="S-adenosyl-L-methionine-dependent methyltransferases"/>
    <property type="match status" value="1"/>
</dbReference>
<dbReference type="InterPro" id="IPR029063">
    <property type="entry name" value="SAM-dependent_MTases_sf"/>
</dbReference>
<accession>A0A853AJC4</accession>
<dbReference type="RefSeq" id="WP_179721058.1">
    <property type="nucleotide sequence ID" value="NZ_BAABFH010000001.1"/>
</dbReference>